<dbReference type="GO" id="GO:0043565">
    <property type="term" value="F:sequence-specific DNA binding"/>
    <property type="evidence" value="ECO:0007669"/>
    <property type="project" value="InterPro"/>
</dbReference>
<dbReference type="SUPFAM" id="SSF46689">
    <property type="entry name" value="Homeodomain-like"/>
    <property type="match status" value="1"/>
</dbReference>
<dbReference type="EMBL" id="BNJF01000003">
    <property type="protein sequence ID" value="GHO47502.1"/>
    <property type="molecule type" value="Genomic_DNA"/>
</dbReference>
<keyword evidence="6" id="KW-1185">Reference proteome</keyword>
<comment type="caution">
    <text evidence="5">The sequence shown here is derived from an EMBL/GenBank/DDBJ whole genome shotgun (WGS) entry which is preliminary data.</text>
</comment>
<dbReference type="PANTHER" id="PTHR43280">
    <property type="entry name" value="ARAC-FAMILY TRANSCRIPTIONAL REGULATOR"/>
    <property type="match status" value="1"/>
</dbReference>
<dbReference type="InterPro" id="IPR009057">
    <property type="entry name" value="Homeodomain-like_sf"/>
</dbReference>
<gene>
    <name evidence="5" type="primary">ydeC</name>
    <name evidence="5" type="ORF">KSX_56650</name>
</gene>
<dbReference type="Gene3D" id="2.60.120.10">
    <property type="entry name" value="Jelly Rolls"/>
    <property type="match status" value="1"/>
</dbReference>
<dbReference type="SMART" id="SM00342">
    <property type="entry name" value="HTH_ARAC"/>
    <property type="match status" value="1"/>
</dbReference>
<dbReference type="PROSITE" id="PS00041">
    <property type="entry name" value="HTH_ARAC_FAMILY_1"/>
    <property type="match status" value="1"/>
</dbReference>
<keyword evidence="2" id="KW-0238">DNA-binding</keyword>
<dbReference type="InterPro" id="IPR018060">
    <property type="entry name" value="HTH_AraC"/>
</dbReference>
<evidence type="ECO:0000313" key="6">
    <source>
        <dbReference type="Proteomes" id="UP000612362"/>
    </source>
</evidence>
<proteinExistence type="predicted"/>
<dbReference type="GO" id="GO:0003700">
    <property type="term" value="F:DNA-binding transcription factor activity"/>
    <property type="evidence" value="ECO:0007669"/>
    <property type="project" value="InterPro"/>
</dbReference>
<organism evidence="5 6">
    <name type="scientific">Ktedonospora formicarum</name>
    <dbReference type="NCBI Taxonomy" id="2778364"/>
    <lineage>
        <taxon>Bacteria</taxon>
        <taxon>Bacillati</taxon>
        <taxon>Chloroflexota</taxon>
        <taxon>Ktedonobacteria</taxon>
        <taxon>Ktedonobacterales</taxon>
        <taxon>Ktedonobacteraceae</taxon>
        <taxon>Ktedonospora</taxon>
    </lineage>
</organism>
<dbReference type="InterPro" id="IPR003313">
    <property type="entry name" value="AraC-bd"/>
</dbReference>
<keyword evidence="1" id="KW-0805">Transcription regulation</keyword>
<dbReference type="PANTHER" id="PTHR43280:SF28">
    <property type="entry name" value="HTH-TYPE TRANSCRIPTIONAL ACTIVATOR RHAS"/>
    <property type="match status" value="1"/>
</dbReference>
<dbReference type="InterPro" id="IPR011051">
    <property type="entry name" value="RmlC_Cupin_sf"/>
</dbReference>
<keyword evidence="3" id="KW-0804">Transcription</keyword>
<evidence type="ECO:0000256" key="3">
    <source>
        <dbReference type="ARBA" id="ARBA00023163"/>
    </source>
</evidence>
<dbReference type="InterPro" id="IPR020449">
    <property type="entry name" value="Tscrpt_reg_AraC-type_HTH"/>
</dbReference>
<evidence type="ECO:0000256" key="2">
    <source>
        <dbReference type="ARBA" id="ARBA00023125"/>
    </source>
</evidence>
<dbReference type="AlphaFoldDB" id="A0A8J3MSV5"/>
<dbReference type="PROSITE" id="PS01124">
    <property type="entry name" value="HTH_ARAC_FAMILY_2"/>
    <property type="match status" value="1"/>
</dbReference>
<dbReference type="InterPro" id="IPR018062">
    <property type="entry name" value="HTH_AraC-typ_CS"/>
</dbReference>
<name>A0A8J3MSV5_9CHLR</name>
<evidence type="ECO:0000259" key="4">
    <source>
        <dbReference type="PROSITE" id="PS01124"/>
    </source>
</evidence>
<dbReference type="Pfam" id="PF02311">
    <property type="entry name" value="AraC_binding"/>
    <property type="match status" value="1"/>
</dbReference>
<dbReference type="InterPro" id="IPR014710">
    <property type="entry name" value="RmlC-like_jellyroll"/>
</dbReference>
<reference evidence="5" key="1">
    <citation type="submission" date="2020-10" db="EMBL/GenBank/DDBJ databases">
        <title>Taxonomic study of unclassified bacteria belonging to the class Ktedonobacteria.</title>
        <authorList>
            <person name="Yabe S."/>
            <person name="Wang C.M."/>
            <person name="Zheng Y."/>
            <person name="Sakai Y."/>
            <person name="Cavaletti L."/>
            <person name="Monciardini P."/>
            <person name="Donadio S."/>
        </authorList>
    </citation>
    <scope>NUCLEOTIDE SEQUENCE</scope>
    <source>
        <strain evidence="5">SOSP1-1</strain>
    </source>
</reference>
<dbReference type="Gene3D" id="1.10.10.60">
    <property type="entry name" value="Homeodomain-like"/>
    <property type="match status" value="2"/>
</dbReference>
<dbReference type="RefSeq" id="WP_220196781.1">
    <property type="nucleotide sequence ID" value="NZ_BNJF01000003.1"/>
</dbReference>
<dbReference type="SUPFAM" id="SSF51182">
    <property type="entry name" value="RmlC-like cupins"/>
    <property type="match status" value="1"/>
</dbReference>
<sequence>MFQLTIRDDLSEVIDYTSPNVPIRTVEGTLLHFPNKAAVCHWHSEVECIIALEGEMHYFVNEQVYRLAQGTGIVVNANRLHFGYAVNDRDCKFLVLLLHPSLLSGNAYLESHYINPLLYDANSDAILLSGEVAWHRQALHMIATLFQLGQQQPAHYEFQISIQFATLWLLLYEHTVAQYGSFQGTSAPSNHLKEMIGYIQKHYPKKISLHDIASAGLMSRSKCCRLFQQTLHQTPIEYLLHYRIQKSLSLLADDHLAITAIAEACGFNGASYYTEVFRKIMGISPSAYRKSRAL</sequence>
<evidence type="ECO:0000313" key="5">
    <source>
        <dbReference type="EMBL" id="GHO47502.1"/>
    </source>
</evidence>
<protein>
    <submittedName>
        <fullName evidence="5">Putative HTH-type transcriptional regulator YdeC</fullName>
    </submittedName>
</protein>
<accession>A0A8J3MSV5</accession>
<evidence type="ECO:0000256" key="1">
    <source>
        <dbReference type="ARBA" id="ARBA00023015"/>
    </source>
</evidence>
<dbReference type="PRINTS" id="PR00032">
    <property type="entry name" value="HTHARAC"/>
</dbReference>
<dbReference type="Pfam" id="PF12833">
    <property type="entry name" value="HTH_18"/>
    <property type="match status" value="1"/>
</dbReference>
<feature type="domain" description="HTH araC/xylS-type" evidence="4">
    <location>
        <begin position="193"/>
        <end position="291"/>
    </location>
</feature>
<dbReference type="Proteomes" id="UP000612362">
    <property type="component" value="Unassembled WGS sequence"/>
</dbReference>